<gene>
    <name evidence="2" type="ORF">L3X38_019715</name>
</gene>
<feature type="region of interest" description="Disordered" evidence="1">
    <location>
        <begin position="1"/>
        <end position="53"/>
    </location>
</feature>
<evidence type="ECO:0000313" key="2">
    <source>
        <dbReference type="EMBL" id="KAI5340441.1"/>
    </source>
</evidence>
<evidence type="ECO:0000256" key="1">
    <source>
        <dbReference type="SAM" id="MobiDB-lite"/>
    </source>
</evidence>
<feature type="compositionally biased region" description="Basic residues" evidence="1">
    <location>
        <begin position="301"/>
        <end position="314"/>
    </location>
</feature>
<sequence length="467" mass="50649">MVRRPPAHDLAPGKGPPGEPEEAPARERRPGQLLGPTSPGRPKGDFSLGLSPSWMTSTRAEILNTLTHGEATSSARPSPRERAPRRARGSSSVRKKARAAAGSHEPGQAQGRLQLGLEPELDDVNTRSSNFFLVGQVTTRLHISMWGPFHKGDFSLGLSPSWMTSTRAEILNTLTHGEATFSARPSPRERAPRRARGSSSVRKKARAAAGSHEPGQAQGRLQLGLEPELDDVNTRSSNFFSVGQVTTRLHIFMWGPFPKGDFSLGLSPSWMTSTRAEILNTLTHGEATSSARPSPRERAPRRARGSSSVRKKARAAAGSHEPGQAQGRLQLGLEPELDDVNTCSSNFFSVGQVTTRLHISMWGPFPKGDFSLGLSPSWMTSTRAEILNTLTHGEATSSARPSPRERAPRRARGSSSVRKKARAAAGSHEPGQAQGRLQLGLEPELDDVNTRSSNFFSVKKFKLINTW</sequence>
<protein>
    <submittedName>
        <fullName evidence="2">Uncharacterized protein</fullName>
    </submittedName>
</protein>
<feature type="region of interest" description="Disordered" evidence="1">
    <location>
        <begin position="180"/>
        <end position="220"/>
    </location>
</feature>
<dbReference type="EMBL" id="JAJFAZ020000003">
    <property type="protein sequence ID" value="KAI5340441.1"/>
    <property type="molecule type" value="Genomic_DNA"/>
</dbReference>
<keyword evidence="3" id="KW-1185">Reference proteome</keyword>
<organism evidence="2 3">
    <name type="scientific">Prunus dulcis</name>
    <name type="common">Almond</name>
    <name type="synonym">Amygdalus dulcis</name>
    <dbReference type="NCBI Taxonomy" id="3755"/>
    <lineage>
        <taxon>Eukaryota</taxon>
        <taxon>Viridiplantae</taxon>
        <taxon>Streptophyta</taxon>
        <taxon>Embryophyta</taxon>
        <taxon>Tracheophyta</taxon>
        <taxon>Spermatophyta</taxon>
        <taxon>Magnoliopsida</taxon>
        <taxon>eudicotyledons</taxon>
        <taxon>Gunneridae</taxon>
        <taxon>Pentapetalae</taxon>
        <taxon>rosids</taxon>
        <taxon>fabids</taxon>
        <taxon>Rosales</taxon>
        <taxon>Rosaceae</taxon>
        <taxon>Amygdaloideae</taxon>
        <taxon>Amygdaleae</taxon>
        <taxon>Prunus</taxon>
    </lineage>
</organism>
<dbReference type="Proteomes" id="UP001054821">
    <property type="component" value="Chromosome 3"/>
</dbReference>
<feature type="region of interest" description="Disordered" evidence="1">
    <location>
        <begin position="283"/>
        <end position="326"/>
    </location>
</feature>
<feature type="compositionally biased region" description="Basic residues" evidence="1">
    <location>
        <begin position="409"/>
        <end position="422"/>
    </location>
</feature>
<name>A0AAD4WE14_PRUDU</name>
<feature type="compositionally biased region" description="Basic residues" evidence="1">
    <location>
        <begin position="85"/>
        <end position="98"/>
    </location>
</feature>
<feature type="region of interest" description="Disordered" evidence="1">
    <location>
        <begin position="391"/>
        <end position="436"/>
    </location>
</feature>
<dbReference type="AlphaFoldDB" id="A0AAD4WE14"/>
<evidence type="ECO:0000313" key="3">
    <source>
        <dbReference type="Proteomes" id="UP001054821"/>
    </source>
</evidence>
<feature type="region of interest" description="Disordered" evidence="1">
    <location>
        <begin position="67"/>
        <end position="112"/>
    </location>
</feature>
<proteinExistence type="predicted"/>
<feature type="compositionally biased region" description="Basic residues" evidence="1">
    <location>
        <begin position="193"/>
        <end position="206"/>
    </location>
</feature>
<accession>A0AAD4WE14</accession>
<reference evidence="2 3" key="1">
    <citation type="journal article" date="2022" name="G3 (Bethesda)">
        <title>Whole-genome sequence and methylome profiling of the almond [Prunus dulcis (Mill.) D.A. Webb] cultivar 'Nonpareil'.</title>
        <authorList>
            <person name="D'Amico-Willman K.M."/>
            <person name="Ouma W.Z."/>
            <person name="Meulia T."/>
            <person name="Sideli G.M."/>
            <person name="Gradziel T.M."/>
            <person name="Fresnedo-Ramirez J."/>
        </authorList>
    </citation>
    <scope>NUCLEOTIDE SEQUENCE [LARGE SCALE GENOMIC DNA]</scope>
    <source>
        <strain evidence="2">Clone GOH B32 T37-40</strain>
    </source>
</reference>
<comment type="caution">
    <text evidence="2">The sequence shown here is derived from an EMBL/GenBank/DDBJ whole genome shotgun (WGS) entry which is preliminary data.</text>
</comment>